<dbReference type="Proteomes" id="UP000008363">
    <property type="component" value="Unassembled WGS sequence"/>
</dbReference>
<accession>K6V1V2</accession>
<keyword evidence="7 8" id="KW-0503">Monooxygenase</keyword>
<evidence type="ECO:0000256" key="3">
    <source>
        <dbReference type="ARBA" id="ARBA00022630"/>
    </source>
</evidence>
<evidence type="ECO:0000313" key="9">
    <source>
        <dbReference type="Proteomes" id="UP000008363"/>
    </source>
</evidence>
<protein>
    <submittedName>
        <fullName evidence="8">Putative steroid monooxygenase</fullName>
    </submittedName>
</protein>
<dbReference type="GO" id="GO:0016709">
    <property type="term" value="F:oxidoreductase activity, acting on paired donors, with incorporation or reduction of molecular oxygen, NAD(P)H as one donor, and incorporation of one atom of oxygen"/>
    <property type="evidence" value="ECO:0007669"/>
    <property type="project" value="UniProtKB-ARBA"/>
</dbReference>
<dbReference type="Gene3D" id="3.50.50.60">
    <property type="entry name" value="FAD/NAD(P)-binding domain"/>
    <property type="match status" value="3"/>
</dbReference>
<dbReference type="SUPFAM" id="SSF51905">
    <property type="entry name" value="FAD/NAD(P)-binding domain"/>
    <property type="match status" value="2"/>
</dbReference>
<evidence type="ECO:0000256" key="7">
    <source>
        <dbReference type="ARBA" id="ARBA00023033"/>
    </source>
</evidence>
<keyword evidence="6" id="KW-0560">Oxidoreductase</keyword>
<sequence length="528" mass="58895">MPDRDAIIIGAGFSGLYQLHKLRELGFDAHVIEAGPEVGGTWYWNRYPGARCDIESIGYSYSFDSDLQQSWNWTERYSAQPELLAYLKHVADRFDLRRDISFNTRVASMVFDDVSNEWTVTTDSGEQITARFVIAATGCLSKPLIPTFEGLEDFAGDVYWTWDWPEEGVDLSGKRVAVIGTGSSGLQTITAIAPDVGELTVFQRTPCYAVPAQNRSIVEELAELKTHYDEFREESRNSVGGFPCDDELPPFFEDLDDAGIRGELERRWDDGGLCYQQSFRDLLQSKEANDRAAEYARGRIKLKVHNPAVAEMLTPRSYPIAAKRMCVDTGYYEVYNQPNVTLIDVNDHPIRRMTEHGILSGDDELEFDVIILATGFDAMTGALDAIDIRHGEQTLRDKWADGPRTYLGLMSAGFPNLFTVTGPQSPSVLSNMLTSIEYHVEWISAAMAHLRDHGCTRIDAEVAAEDNWVNTTNDAADMTLLPEAASWYMGANVPGKRRAVLPFVGGVDVYKQIGDGIAISNYHGFDIS</sequence>
<keyword evidence="3" id="KW-0285">Flavoprotein</keyword>
<keyword evidence="5" id="KW-0521">NADP</keyword>
<proteinExistence type="inferred from homology"/>
<comment type="caution">
    <text evidence="8">The sequence shown here is derived from an EMBL/GenBank/DDBJ whole genome shotgun (WGS) entry which is preliminary data.</text>
</comment>
<comment type="similarity">
    <text evidence="2">Belongs to the FAD-binding monooxygenase family.</text>
</comment>
<evidence type="ECO:0000256" key="6">
    <source>
        <dbReference type="ARBA" id="ARBA00023002"/>
    </source>
</evidence>
<dbReference type="InterPro" id="IPR036188">
    <property type="entry name" value="FAD/NAD-bd_sf"/>
</dbReference>
<dbReference type="STRING" id="1108045.GORHZ_075_00100"/>
<dbReference type="eggNOG" id="COG2072">
    <property type="taxonomic scope" value="Bacteria"/>
</dbReference>
<comment type="cofactor">
    <cofactor evidence="1">
        <name>FAD</name>
        <dbReference type="ChEBI" id="CHEBI:57692"/>
    </cofactor>
</comment>
<keyword evidence="4" id="KW-0274">FAD</keyword>
<dbReference type="InterPro" id="IPR050775">
    <property type="entry name" value="FAD-binding_Monooxygenases"/>
</dbReference>
<dbReference type="PANTHER" id="PTHR43098">
    <property type="entry name" value="L-ORNITHINE N(5)-MONOOXYGENASE-RELATED"/>
    <property type="match status" value="1"/>
</dbReference>
<name>K6V1V2_9ACTN</name>
<evidence type="ECO:0000256" key="1">
    <source>
        <dbReference type="ARBA" id="ARBA00001974"/>
    </source>
</evidence>
<dbReference type="OrthoDB" id="5168853at2"/>
<dbReference type="PANTHER" id="PTHR43098:SF3">
    <property type="entry name" value="L-ORNITHINE N(5)-MONOOXYGENASE-RELATED"/>
    <property type="match status" value="1"/>
</dbReference>
<keyword evidence="9" id="KW-1185">Reference proteome</keyword>
<dbReference type="PRINTS" id="PR00411">
    <property type="entry name" value="PNDRDTASEI"/>
</dbReference>
<reference evidence="8 9" key="1">
    <citation type="submission" date="2012-08" db="EMBL/GenBank/DDBJ databases">
        <title>Whole genome shotgun sequence of Gordonia rhizosphera NBRC 16068.</title>
        <authorList>
            <person name="Takarada H."/>
            <person name="Isaki S."/>
            <person name="Hosoyama A."/>
            <person name="Tsuchikane K."/>
            <person name="Katsumata H."/>
            <person name="Baba S."/>
            <person name="Ohji S."/>
            <person name="Yamazaki S."/>
            <person name="Fujita N."/>
        </authorList>
    </citation>
    <scope>NUCLEOTIDE SEQUENCE [LARGE SCALE GENOMIC DNA]</scope>
    <source>
        <strain evidence="8 9">NBRC 16068</strain>
    </source>
</reference>
<dbReference type="EMBL" id="BAHC01000075">
    <property type="protein sequence ID" value="GAB89913.1"/>
    <property type="molecule type" value="Genomic_DNA"/>
</dbReference>
<evidence type="ECO:0000256" key="2">
    <source>
        <dbReference type="ARBA" id="ARBA00010139"/>
    </source>
</evidence>
<dbReference type="RefSeq" id="WP_006332316.1">
    <property type="nucleotide sequence ID" value="NZ_BAHC01000075.1"/>
</dbReference>
<evidence type="ECO:0000313" key="8">
    <source>
        <dbReference type="EMBL" id="GAB89913.1"/>
    </source>
</evidence>
<dbReference type="Pfam" id="PF13738">
    <property type="entry name" value="Pyr_redox_3"/>
    <property type="match status" value="1"/>
</dbReference>
<evidence type="ECO:0000256" key="5">
    <source>
        <dbReference type="ARBA" id="ARBA00022857"/>
    </source>
</evidence>
<gene>
    <name evidence="8" type="ORF">GORHZ_075_00100</name>
</gene>
<evidence type="ECO:0000256" key="4">
    <source>
        <dbReference type="ARBA" id="ARBA00022827"/>
    </source>
</evidence>
<organism evidence="8 9">
    <name type="scientific">Gordonia rhizosphera NBRC 16068</name>
    <dbReference type="NCBI Taxonomy" id="1108045"/>
    <lineage>
        <taxon>Bacteria</taxon>
        <taxon>Bacillati</taxon>
        <taxon>Actinomycetota</taxon>
        <taxon>Actinomycetes</taxon>
        <taxon>Mycobacteriales</taxon>
        <taxon>Gordoniaceae</taxon>
        <taxon>Gordonia</taxon>
    </lineage>
</organism>
<dbReference type="AlphaFoldDB" id="K6V1V2"/>